<name>A0A1H2WPX7_THIRO</name>
<dbReference type="InterPro" id="IPR014993">
    <property type="entry name" value="DUF1841"/>
</dbReference>
<dbReference type="Pfam" id="PF08897">
    <property type="entry name" value="DUF1841"/>
    <property type="match status" value="1"/>
</dbReference>
<accession>A0A1H2WPX7</accession>
<dbReference type="OrthoDB" id="9789432at2"/>
<dbReference type="EMBL" id="FNNZ01000009">
    <property type="protein sequence ID" value="SDW82710.1"/>
    <property type="molecule type" value="Genomic_DNA"/>
</dbReference>
<dbReference type="RefSeq" id="WP_093031571.1">
    <property type="nucleotide sequence ID" value="NZ_FNNZ01000009.1"/>
</dbReference>
<protein>
    <recommendedName>
        <fullName evidence="3">DUF1841 domain-containing protein</fullName>
    </recommendedName>
</protein>
<gene>
    <name evidence="1" type="ORF">SAMN05421783_10968</name>
</gene>
<evidence type="ECO:0008006" key="3">
    <source>
        <dbReference type="Google" id="ProtNLM"/>
    </source>
</evidence>
<evidence type="ECO:0000313" key="1">
    <source>
        <dbReference type="EMBL" id="SDW82710.1"/>
    </source>
</evidence>
<dbReference type="AlphaFoldDB" id="A0A1H2WPX7"/>
<keyword evidence="2" id="KW-1185">Reference proteome</keyword>
<proteinExistence type="predicted"/>
<organism evidence="1 2">
    <name type="scientific">Thiocapsa roseopersicina</name>
    <dbReference type="NCBI Taxonomy" id="1058"/>
    <lineage>
        <taxon>Bacteria</taxon>
        <taxon>Pseudomonadati</taxon>
        <taxon>Pseudomonadota</taxon>
        <taxon>Gammaproteobacteria</taxon>
        <taxon>Chromatiales</taxon>
        <taxon>Chromatiaceae</taxon>
        <taxon>Thiocapsa</taxon>
    </lineage>
</organism>
<evidence type="ECO:0000313" key="2">
    <source>
        <dbReference type="Proteomes" id="UP000198816"/>
    </source>
</evidence>
<reference evidence="2" key="1">
    <citation type="submission" date="2016-10" db="EMBL/GenBank/DDBJ databases">
        <authorList>
            <person name="Varghese N."/>
            <person name="Submissions S."/>
        </authorList>
    </citation>
    <scope>NUCLEOTIDE SEQUENCE [LARGE SCALE GENOMIC DNA]</scope>
    <source>
        <strain evidence="2">DSM 217</strain>
    </source>
</reference>
<dbReference type="Proteomes" id="UP000198816">
    <property type="component" value="Unassembled WGS sequence"/>
</dbReference>
<sequence length="148" mass="16905">MFANDRESHRRTFITAWEKAQAGQPLEPVEAQIVEVLHRHPEYHRLMAETEKTLERDYLPEQGESNPFLHMGLHLAILEQLSVDQPAGIRGLYSRLIQITGDPHETEHRIMECLAEALWTLQRNQTPFDAAGYLECVERAAGGSRPGH</sequence>
<dbReference type="STRING" id="1058.SAMN05421783_10968"/>